<comment type="caution">
    <text evidence="1">The sequence shown here is derived from an EMBL/GenBank/DDBJ whole genome shotgun (WGS) entry which is preliminary data.</text>
</comment>
<accession>A0A2S5RE64</accession>
<evidence type="ECO:0000313" key="2">
    <source>
        <dbReference type="Proteomes" id="UP000239425"/>
    </source>
</evidence>
<gene>
    <name evidence="1" type="ORF">HCUR_00234</name>
</gene>
<protein>
    <submittedName>
        <fullName evidence="1">Uncharacterized protein</fullName>
    </submittedName>
</protein>
<dbReference type="RefSeq" id="WP_129591815.1">
    <property type="nucleotide sequence ID" value="NZ_PHHC01000064.1"/>
</dbReference>
<dbReference type="Proteomes" id="UP000239425">
    <property type="component" value="Unassembled WGS sequence"/>
</dbReference>
<keyword evidence="2" id="KW-1185">Reference proteome</keyword>
<proteinExistence type="predicted"/>
<evidence type="ECO:0000313" key="1">
    <source>
        <dbReference type="EMBL" id="PPE05587.1"/>
    </source>
</evidence>
<organism evidence="1 2">
    <name type="scientific">Holospora curviuscula</name>
    <dbReference type="NCBI Taxonomy" id="1082868"/>
    <lineage>
        <taxon>Bacteria</taxon>
        <taxon>Pseudomonadati</taxon>
        <taxon>Pseudomonadota</taxon>
        <taxon>Alphaproteobacteria</taxon>
        <taxon>Holosporales</taxon>
        <taxon>Holosporaceae</taxon>
        <taxon>Holospora</taxon>
    </lineage>
</organism>
<name>A0A2S5RE64_9PROT</name>
<sequence length="73" mass="8473">MHSARPHDKKCAKKVLFCLKESAPRLIRILAHQGYLHQWVDLHTQGALLSSVKDAEHTNWVKVQHRIVEHLFA</sequence>
<reference evidence="1 2" key="1">
    <citation type="submission" date="2017-11" db="EMBL/GenBank/DDBJ databases">
        <title>Comparative genomic analysis of Holospora spp., intranuclear symbionts of paramecia.</title>
        <authorList>
            <person name="Garushyants S.K."/>
            <person name="Beliavskaya A."/>
            <person name="Malko D.B."/>
            <person name="Logacheva M.D."/>
            <person name="Rautian M.S."/>
            <person name="Gelfand M.S."/>
        </authorList>
    </citation>
    <scope>NUCLEOTIDE SEQUENCE [LARGE SCALE GENOMIC DNA]</scope>
    <source>
        <strain evidence="2">02AZ16</strain>
    </source>
</reference>
<dbReference type="EMBL" id="PHHC01000064">
    <property type="protein sequence ID" value="PPE05587.1"/>
    <property type="molecule type" value="Genomic_DNA"/>
</dbReference>
<dbReference type="AlphaFoldDB" id="A0A2S5RE64"/>